<reference evidence="9 10" key="1">
    <citation type="journal article" date="2024" name="Proc. Natl. Acad. Sci. U.S.A.">
        <title>The genetic regulatory architecture and epigenomic basis for age-related changes in rattlesnake venom.</title>
        <authorList>
            <person name="Hogan M.P."/>
            <person name="Holding M.L."/>
            <person name="Nystrom G.S."/>
            <person name="Colston T.J."/>
            <person name="Bartlett D.A."/>
            <person name="Mason A.J."/>
            <person name="Ellsworth S.A."/>
            <person name="Rautsaw R.M."/>
            <person name="Lawrence K.C."/>
            <person name="Strickland J.L."/>
            <person name="He B."/>
            <person name="Fraser P."/>
            <person name="Margres M.J."/>
            <person name="Gilbert D.M."/>
            <person name="Gibbs H.L."/>
            <person name="Parkinson C.L."/>
            <person name="Rokyta D.R."/>
        </authorList>
    </citation>
    <scope>NUCLEOTIDE SEQUENCE [LARGE SCALE GENOMIC DNA]</scope>
    <source>
        <strain evidence="9">DRR0105</strain>
    </source>
</reference>
<dbReference type="InterPro" id="IPR057247">
    <property type="entry name" value="CARBOXYPEPT_ZN_2"/>
</dbReference>
<accession>A0AAW1BCA1</accession>
<evidence type="ECO:0000256" key="6">
    <source>
        <dbReference type="ARBA" id="ARBA00022833"/>
    </source>
</evidence>
<dbReference type="GO" id="GO:0004181">
    <property type="term" value="F:metallocarboxypeptidase activity"/>
    <property type="evidence" value="ECO:0007669"/>
    <property type="project" value="InterPro"/>
</dbReference>
<keyword evidence="5" id="KW-0479">Metal-binding</keyword>
<dbReference type="PANTHER" id="PTHR11532:SF92">
    <property type="entry name" value="CARBOXYPEPTIDASE E"/>
    <property type="match status" value="1"/>
</dbReference>
<dbReference type="GO" id="GO:0005615">
    <property type="term" value="C:extracellular space"/>
    <property type="evidence" value="ECO:0007669"/>
    <property type="project" value="TreeGrafter"/>
</dbReference>
<evidence type="ECO:0000256" key="4">
    <source>
        <dbReference type="ARBA" id="ARBA00022670"/>
    </source>
</evidence>
<dbReference type="PANTHER" id="PTHR11532">
    <property type="entry name" value="PROTEASE M14 CARBOXYPEPTIDASE"/>
    <property type="match status" value="1"/>
</dbReference>
<comment type="similarity">
    <text evidence="2">Belongs to the peptidase M14 family.</text>
</comment>
<keyword evidence="10" id="KW-1185">Reference proteome</keyword>
<protein>
    <submittedName>
        <fullName evidence="9">CPE: Carboxypeptidase E</fullName>
    </submittedName>
</protein>
<name>A0AAW1BCA1_CROAD</name>
<dbReference type="GO" id="GO:0008270">
    <property type="term" value="F:zinc ion binding"/>
    <property type="evidence" value="ECO:0007669"/>
    <property type="project" value="InterPro"/>
</dbReference>
<keyword evidence="7" id="KW-0378">Hydrolase</keyword>
<evidence type="ECO:0000256" key="3">
    <source>
        <dbReference type="ARBA" id="ARBA00022645"/>
    </source>
</evidence>
<comment type="caution">
    <text evidence="9">The sequence shown here is derived from an EMBL/GenBank/DDBJ whole genome shotgun (WGS) entry which is preliminary data.</text>
</comment>
<comment type="cofactor">
    <cofactor evidence="1">
        <name>Zn(2+)</name>
        <dbReference type="ChEBI" id="CHEBI:29105"/>
    </cofactor>
</comment>
<dbReference type="GO" id="GO:0016485">
    <property type="term" value="P:protein processing"/>
    <property type="evidence" value="ECO:0007669"/>
    <property type="project" value="TreeGrafter"/>
</dbReference>
<feature type="domain" description="Peptidase M14" evidence="8">
    <location>
        <begin position="106"/>
        <end position="144"/>
    </location>
</feature>
<evidence type="ECO:0000256" key="1">
    <source>
        <dbReference type="ARBA" id="ARBA00001947"/>
    </source>
</evidence>
<proteinExistence type="inferred from homology"/>
<evidence type="ECO:0000313" key="9">
    <source>
        <dbReference type="EMBL" id="KAK9399102.1"/>
    </source>
</evidence>
<keyword evidence="3 9" id="KW-0121">Carboxypeptidase</keyword>
<gene>
    <name evidence="9" type="ORF">NXF25_014071</name>
</gene>
<evidence type="ECO:0000256" key="5">
    <source>
        <dbReference type="ARBA" id="ARBA00022723"/>
    </source>
</evidence>
<dbReference type="Proteomes" id="UP001474421">
    <property type="component" value="Unassembled WGS sequence"/>
</dbReference>
<keyword evidence="7" id="KW-0482">Metalloprotease</keyword>
<organism evidence="9 10">
    <name type="scientific">Crotalus adamanteus</name>
    <name type="common">Eastern diamondback rattlesnake</name>
    <dbReference type="NCBI Taxonomy" id="8729"/>
    <lineage>
        <taxon>Eukaryota</taxon>
        <taxon>Metazoa</taxon>
        <taxon>Chordata</taxon>
        <taxon>Craniata</taxon>
        <taxon>Vertebrata</taxon>
        <taxon>Euteleostomi</taxon>
        <taxon>Lepidosauria</taxon>
        <taxon>Squamata</taxon>
        <taxon>Bifurcata</taxon>
        <taxon>Unidentata</taxon>
        <taxon>Episquamata</taxon>
        <taxon>Toxicofera</taxon>
        <taxon>Serpentes</taxon>
        <taxon>Colubroidea</taxon>
        <taxon>Viperidae</taxon>
        <taxon>Crotalinae</taxon>
        <taxon>Crotalus</taxon>
    </lineage>
</organism>
<dbReference type="InterPro" id="IPR050753">
    <property type="entry name" value="Peptidase_M14_domain"/>
</dbReference>
<evidence type="ECO:0000256" key="7">
    <source>
        <dbReference type="ARBA" id="ARBA00023049"/>
    </source>
</evidence>
<evidence type="ECO:0000256" key="2">
    <source>
        <dbReference type="ARBA" id="ARBA00005988"/>
    </source>
</evidence>
<sequence>MPSHSLVQNEVQVEAPIAGGTPSSCYPLCVSQGTIRVARKSHCKPQGRSLCTAQAIPEFRQPKVVKVSGLCSSQAPTAIVQAAVVASRDQILKFGKEGKRLSGGGLAPETKGVIHWIMDIPFVLFANLHGGDLVANYPYDETRTGMYYKSKAK</sequence>
<dbReference type="Gene3D" id="3.40.630.10">
    <property type="entry name" value="Zn peptidases"/>
    <property type="match status" value="1"/>
</dbReference>
<dbReference type="InterPro" id="IPR000834">
    <property type="entry name" value="Peptidase_M14"/>
</dbReference>
<keyword evidence="4" id="KW-0645">Protease</keyword>
<dbReference type="Pfam" id="PF00246">
    <property type="entry name" value="Peptidase_M14"/>
    <property type="match status" value="1"/>
</dbReference>
<dbReference type="GO" id="GO:0006518">
    <property type="term" value="P:peptide metabolic process"/>
    <property type="evidence" value="ECO:0007669"/>
    <property type="project" value="TreeGrafter"/>
</dbReference>
<evidence type="ECO:0000313" key="10">
    <source>
        <dbReference type="Proteomes" id="UP001474421"/>
    </source>
</evidence>
<keyword evidence="6" id="KW-0862">Zinc</keyword>
<evidence type="ECO:0000259" key="8">
    <source>
        <dbReference type="Pfam" id="PF00246"/>
    </source>
</evidence>
<dbReference type="AlphaFoldDB" id="A0AAW1BCA1"/>
<dbReference type="PROSITE" id="PS00133">
    <property type="entry name" value="CARBOXYPEPT_ZN_2"/>
    <property type="match status" value="1"/>
</dbReference>
<dbReference type="EMBL" id="JAOTOJ010000007">
    <property type="protein sequence ID" value="KAK9399102.1"/>
    <property type="molecule type" value="Genomic_DNA"/>
</dbReference>
<dbReference type="SUPFAM" id="SSF53187">
    <property type="entry name" value="Zn-dependent exopeptidases"/>
    <property type="match status" value="1"/>
</dbReference>